<dbReference type="GO" id="GO:0016787">
    <property type="term" value="F:hydrolase activity"/>
    <property type="evidence" value="ECO:0007669"/>
    <property type="project" value="InterPro"/>
</dbReference>
<reference evidence="2 3" key="1">
    <citation type="submission" date="2015-03" db="EMBL/GenBank/DDBJ databases">
        <title>RNA-seq based gene annotation and comparative genomics of four Zymoseptoria species reveal species-specific pathogenicity related genes and transposable element activity.</title>
        <authorList>
            <person name="Grandaubert J."/>
            <person name="Bhattacharyya A."/>
            <person name="Stukenbrock E.H."/>
        </authorList>
    </citation>
    <scope>NUCLEOTIDE SEQUENCE [LARGE SCALE GENOMIC DNA]</scope>
    <source>
        <strain evidence="2 3">Zb18110</strain>
    </source>
</reference>
<dbReference type="PANTHER" id="PTHR12905:SF16">
    <property type="entry name" value="SER_THR PROTEIN PHOSPHATASE FAMILY PROTEIN (AFU_ORTHOLOGUE AFUA_1G06000)"/>
    <property type="match status" value="1"/>
</dbReference>
<dbReference type="SUPFAM" id="SSF56300">
    <property type="entry name" value="Metallo-dependent phosphatases"/>
    <property type="match status" value="1"/>
</dbReference>
<dbReference type="AlphaFoldDB" id="A0A0F4GTZ8"/>
<keyword evidence="3" id="KW-1185">Reference proteome</keyword>
<proteinExistence type="predicted"/>
<accession>A0A0F4GTZ8</accession>
<gene>
    <name evidence="2" type="ORF">TI39_contig353g00001</name>
</gene>
<comment type="caution">
    <text evidence="2">The sequence shown here is derived from an EMBL/GenBank/DDBJ whole genome shotgun (WGS) entry which is preliminary data.</text>
</comment>
<dbReference type="InterPro" id="IPR029052">
    <property type="entry name" value="Metallo-depent_PP-like"/>
</dbReference>
<protein>
    <recommendedName>
        <fullName evidence="1">Calcineurin-like phosphoesterase domain-containing protein</fullName>
    </recommendedName>
</protein>
<dbReference type="Gene3D" id="3.60.21.10">
    <property type="match status" value="1"/>
</dbReference>
<dbReference type="InterPro" id="IPR051693">
    <property type="entry name" value="UPF0046_metallophosphoest"/>
</dbReference>
<evidence type="ECO:0000259" key="1">
    <source>
        <dbReference type="Pfam" id="PF00149"/>
    </source>
</evidence>
<dbReference type="PANTHER" id="PTHR12905">
    <property type="entry name" value="METALLOPHOSPHOESTERASE"/>
    <property type="match status" value="1"/>
</dbReference>
<evidence type="ECO:0000313" key="3">
    <source>
        <dbReference type="Proteomes" id="UP000033647"/>
    </source>
</evidence>
<feature type="domain" description="Calcineurin-like phosphoesterase" evidence="1">
    <location>
        <begin position="6"/>
        <end position="204"/>
    </location>
</feature>
<sequence>MTSKRIRIVCISDTHNHAPGEGYTLPQGDILIHAGDLTNQGSYKELKKAVDWISSADFAVKIIVAGNHDLSLDSDYSLKHESGWKVLPEDVEACRGLMRSDQFIYLEHSSVVVQLPEKDVTLRVFGSPYSPDRGRQNWAFQYADDTATSLWNEVPQDTDVLIIHTPPKGFCDESRHWEQGGCAALAKTLLRIKPLVHICGHCHEGRGARIVEWDGEGPASSNAARVWSDASAGTKKVSKLDLSELKPGRETAIVNASIMATSHGHGGKIYNKPIVMKLHVAAAGA</sequence>
<name>A0A0F4GTZ8_9PEZI</name>
<dbReference type="CDD" id="cd07379">
    <property type="entry name" value="MPP_239FB"/>
    <property type="match status" value="1"/>
</dbReference>
<dbReference type="InterPro" id="IPR004843">
    <property type="entry name" value="Calcineurin-like_PHP"/>
</dbReference>
<dbReference type="Pfam" id="PF00149">
    <property type="entry name" value="Metallophos"/>
    <property type="match status" value="1"/>
</dbReference>
<dbReference type="Proteomes" id="UP000033647">
    <property type="component" value="Unassembled WGS sequence"/>
</dbReference>
<evidence type="ECO:0000313" key="2">
    <source>
        <dbReference type="EMBL" id="KJX99680.1"/>
    </source>
</evidence>
<organism evidence="2 3">
    <name type="scientific">Zymoseptoria brevis</name>
    <dbReference type="NCBI Taxonomy" id="1047168"/>
    <lineage>
        <taxon>Eukaryota</taxon>
        <taxon>Fungi</taxon>
        <taxon>Dikarya</taxon>
        <taxon>Ascomycota</taxon>
        <taxon>Pezizomycotina</taxon>
        <taxon>Dothideomycetes</taxon>
        <taxon>Dothideomycetidae</taxon>
        <taxon>Mycosphaerellales</taxon>
        <taxon>Mycosphaerellaceae</taxon>
        <taxon>Zymoseptoria</taxon>
    </lineage>
</organism>
<dbReference type="EMBL" id="LAFY01000345">
    <property type="protein sequence ID" value="KJX99680.1"/>
    <property type="molecule type" value="Genomic_DNA"/>
</dbReference>
<dbReference type="OrthoDB" id="630188at2759"/>